<gene>
    <name evidence="1" type="ORF">BDN71DRAFT_1453736</name>
</gene>
<accession>A0A9P5ZP16</accession>
<evidence type="ECO:0000313" key="1">
    <source>
        <dbReference type="EMBL" id="KAF9490940.1"/>
    </source>
</evidence>
<name>A0A9P5ZP16_PLEER</name>
<reference evidence="1" key="1">
    <citation type="submission" date="2020-11" db="EMBL/GenBank/DDBJ databases">
        <authorList>
            <consortium name="DOE Joint Genome Institute"/>
            <person name="Ahrendt S."/>
            <person name="Riley R."/>
            <person name="Andreopoulos W."/>
            <person name="Labutti K."/>
            <person name="Pangilinan J."/>
            <person name="Ruiz-Duenas F.J."/>
            <person name="Barrasa J.M."/>
            <person name="Sanchez-Garcia M."/>
            <person name="Camarero S."/>
            <person name="Miyauchi S."/>
            <person name="Serrano A."/>
            <person name="Linde D."/>
            <person name="Babiker R."/>
            <person name="Drula E."/>
            <person name="Ayuso-Fernandez I."/>
            <person name="Pacheco R."/>
            <person name="Padilla G."/>
            <person name="Ferreira P."/>
            <person name="Barriuso J."/>
            <person name="Kellner H."/>
            <person name="Castanera R."/>
            <person name="Alfaro M."/>
            <person name="Ramirez L."/>
            <person name="Pisabarro A.G."/>
            <person name="Kuo A."/>
            <person name="Tritt A."/>
            <person name="Lipzen A."/>
            <person name="He G."/>
            <person name="Yan M."/>
            <person name="Ng V."/>
            <person name="Cullen D."/>
            <person name="Martin F."/>
            <person name="Rosso M.-N."/>
            <person name="Henrissat B."/>
            <person name="Hibbett D."/>
            <person name="Martinez A.T."/>
            <person name="Grigoriev I.V."/>
        </authorList>
    </citation>
    <scope>NUCLEOTIDE SEQUENCE</scope>
    <source>
        <strain evidence="1">ATCC 90797</strain>
    </source>
</reference>
<dbReference type="AlphaFoldDB" id="A0A9P5ZP16"/>
<dbReference type="EMBL" id="MU154630">
    <property type="protein sequence ID" value="KAF9490940.1"/>
    <property type="molecule type" value="Genomic_DNA"/>
</dbReference>
<protein>
    <submittedName>
        <fullName evidence="1">Uncharacterized protein</fullName>
    </submittedName>
</protein>
<dbReference type="Proteomes" id="UP000807025">
    <property type="component" value="Unassembled WGS sequence"/>
</dbReference>
<keyword evidence="2" id="KW-1185">Reference proteome</keyword>
<organism evidence="1 2">
    <name type="scientific">Pleurotus eryngii</name>
    <name type="common">Boletus of the steppes</name>
    <dbReference type="NCBI Taxonomy" id="5323"/>
    <lineage>
        <taxon>Eukaryota</taxon>
        <taxon>Fungi</taxon>
        <taxon>Dikarya</taxon>
        <taxon>Basidiomycota</taxon>
        <taxon>Agaricomycotina</taxon>
        <taxon>Agaricomycetes</taxon>
        <taxon>Agaricomycetidae</taxon>
        <taxon>Agaricales</taxon>
        <taxon>Pleurotineae</taxon>
        <taxon>Pleurotaceae</taxon>
        <taxon>Pleurotus</taxon>
    </lineage>
</organism>
<sequence length="132" mass="14465">MILAELIVIPAIFRIGSGGNVHQEALWVKGLLVWEAPSAQGLMSLCILATSSPHDRSVHVTSEMPLVHIYPFECSPIITERLGAAFGNESIAWKTPNGTPSNYPAKSPRTFYAASFKPNGLVRRRTYRGVTE</sequence>
<proteinExistence type="predicted"/>
<comment type="caution">
    <text evidence="1">The sequence shown here is derived from an EMBL/GenBank/DDBJ whole genome shotgun (WGS) entry which is preliminary data.</text>
</comment>
<evidence type="ECO:0000313" key="2">
    <source>
        <dbReference type="Proteomes" id="UP000807025"/>
    </source>
</evidence>